<dbReference type="CDD" id="cd00093">
    <property type="entry name" value="HTH_XRE"/>
    <property type="match status" value="1"/>
</dbReference>
<dbReference type="Pfam" id="PF01381">
    <property type="entry name" value="HTH_3"/>
    <property type="match status" value="1"/>
</dbReference>
<protein>
    <submittedName>
        <fullName evidence="3">Helix-turn-helix transcriptional regulator</fullName>
    </submittedName>
</protein>
<accession>A0ABV5A9S9</accession>
<dbReference type="InterPro" id="IPR010982">
    <property type="entry name" value="Lambda_DNA-bd_dom_sf"/>
</dbReference>
<comment type="caution">
    <text evidence="3">The sequence shown here is derived from an EMBL/GenBank/DDBJ whole genome shotgun (WGS) entry which is preliminary data.</text>
</comment>
<reference evidence="3 4" key="1">
    <citation type="journal article" date="2024" name="Int. J. Mol. Sci.">
        <title>Exploration of Alicyclobacillus spp. Genome in Search of Antibiotic Resistance.</title>
        <authorList>
            <person name="Bucka-Kolendo J."/>
            <person name="Kiousi D.E."/>
            <person name="Dekowska A."/>
            <person name="Mikolajczuk-Szczyrba A."/>
            <person name="Karadedos D.M."/>
            <person name="Michael P."/>
            <person name="Galanis A."/>
            <person name="Sokolowska B."/>
        </authorList>
    </citation>
    <scope>NUCLEOTIDE SEQUENCE [LARGE SCALE GENOMIC DNA]</scope>
    <source>
        <strain evidence="3 4">KKP 3000</strain>
    </source>
</reference>
<evidence type="ECO:0000313" key="3">
    <source>
        <dbReference type="EMBL" id="MFB5189036.1"/>
    </source>
</evidence>
<proteinExistence type="predicted"/>
<sequence>MASFGVRLRQLRTKASLTQEELGKQFKISPSTIGMYERDEREPSLELLQRLAEFFEVTIDYLVSGKQPNIDPDLGLDISDLSAEEVEFLNELKEEVAFKDFLKDPEEKKRELIETVKMLMRGRKK</sequence>
<dbReference type="InterPro" id="IPR001387">
    <property type="entry name" value="Cro/C1-type_HTH"/>
</dbReference>
<dbReference type="PROSITE" id="PS50943">
    <property type="entry name" value="HTH_CROC1"/>
    <property type="match status" value="1"/>
</dbReference>
<feature type="domain" description="HTH cro/C1-type" evidence="2">
    <location>
        <begin position="8"/>
        <end position="62"/>
    </location>
</feature>
<name>A0ABV5A9S9_9BACL</name>
<dbReference type="SUPFAM" id="SSF47413">
    <property type="entry name" value="lambda repressor-like DNA-binding domains"/>
    <property type="match status" value="1"/>
</dbReference>
<evidence type="ECO:0000259" key="2">
    <source>
        <dbReference type="PROSITE" id="PS50943"/>
    </source>
</evidence>
<evidence type="ECO:0000256" key="1">
    <source>
        <dbReference type="ARBA" id="ARBA00023125"/>
    </source>
</evidence>
<dbReference type="Proteomes" id="UP001579974">
    <property type="component" value="Unassembled WGS sequence"/>
</dbReference>
<dbReference type="RefSeq" id="WP_275475856.1">
    <property type="nucleotide sequence ID" value="NZ_CP162940.1"/>
</dbReference>
<dbReference type="PANTHER" id="PTHR46558">
    <property type="entry name" value="TRACRIPTIONAL REGULATORY PROTEIN-RELATED-RELATED"/>
    <property type="match status" value="1"/>
</dbReference>
<evidence type="ECO:0000313" key="4">
    <source>
        <dbReference type="Proteomes" id="UP001579974"/>
    </source>
</evidence>
<organism evidence="3 4">
    <name type="scientific">Alicyclobacillus fastidiosus</name>
    <dbReference type="NCBI Taxonomy" id="392011"/>
    <lineage>
        <taxon>Bacteria</taxon>
        <taxon>Bacillati</taxon>
        <taxon>Bacillota</taxon>
        <taxon>Bacilli</taxon>
        <taxon>Bacillales</taxon>
        <taxon>Alicyclobacillaceae</taxon>
        <taxon>Alicyclobacillus</taxon>
    </lineage>
</organism>
<dbReference type="EMBL" id="JBDXSU010000001">
    <property type="protein sequence ID" value="MFB5189036.1"/>
    <property type="molecule type" value="Genomic_DNA"/>
</dbReference>
<keyword evidence="1" id="KW-0238">DNA-binding</keyword>
<gene>
    <name evidence="3" type="ORF">KKP3000_001475</name>
</gene>
<dbReference type="Gene3D" id="1.10.260.40">
    <property type="entry name" value="lambda repressor-like DNA-binding domains"/>
    <property type="match status" value="1"/>
</dbReference>
<keyword evidence="4" id="KW-1185">Reference proteome</keyword>
<dbReference type="PANTHER" id="PTHR46558:SF11">
    <property type="entry name" value="HTH-TYPE TRANSCRIPTIONAL REGULATOR XRE"/>
    <property type="match status" value="1"/>
</dbReference>
<dbReference type="SMART" id="SM00530">
    <property type="entry name" value="HTH_XRE"/>
    <property type="match status" value="1"/>
</dbReference>